<evidence type="ECO:0000313" key="1">
    <source>
        <dbReference type="EMBL" id="QCI11920.1"/>
    </source>
</evidence>
<dbReference type="AlphaFoldDB" id="A0A4D6XBW4"/>
<dbReference type="Proteomes" id="UP000298551">
    <property type="component" value="Chromosome"/>
</dbReference>
<evidence type="ECO:0000313" key="2">
    <source>
        <dbReference type="Proteomes" id="UP000298551"/>
    </source>
</evidence>
<name>A0A4D6XBW4_PSEPU</name>
<dbReference type="EMBL" id="CP039371">
    <property type="protein sequence ID" value="QCI11920.1"/>
    <property type="molecule type" value="Genomic_DNA"/>
</dbReference>
<reference evidence="2" key="1">
    <citation type="submission" date="2019-04" db="EMBL/GenBank/DDBJ databases">
        <title>Genome sequence of Pseudomonas putida 1290, an auxin catabolizing strain.</title>
        <authorList>
            <person name="Laird T.S."/>
            <person name="Leveau J.H.J."/>
        </authorList>
    </citation>
    <scope>NUCLEOTIDE SEQUENCE [LARGE SCALE GENOMIC DNA]</scope>
    <source>
        <strain evidence="2">1290</strain>
    </source>
</reference>
<protein>
    <submittedName>
        <fullName evidence="1">Uncharacterized protein</fullName>
    </submittedName>
</protein>
<gene>
    <name evidence="1" type="ORF">E6B08_11370</name>
</gene>
<sequence length="80" mass="9035">MNGKVSKLVLNLNHLIEAVRPIIGCAVERTETRGPKFEADPSRICRMIWLAGQYWIVQPVCVTVVEVEEETLLFPKPGLM</sequence>
<accession>A0A4D6XBW4</accession>
<dbReference type="RefSeq" id="WP_136914081.1">
    <property type="nucleotide sequence ID" value="NZ_CP039371.1"/>
</dbReference>
<organism evidence="1 2">
    <name type="scientific">Pseudomonas putida</name>
    <name type="common">Arthrobacter siderocapsulatus</name>
    <dbReference type="NCBI Taxonomy" id="303"/>
    <lineage>
        <taxon>Bacteria</taxon>
        <taxon>Pseudomonadati</taxon>
        <taxon>Pseudomonadota</taxon>
        <taxon>Gammaproteobacteria</taxon>
        <taxon>Pseudomonadales</taxon>
        <taxon>Pseudomonadaceae</taxon>
        <taxon>Pseudomonas</taxon>
    </lineage>
</organism>
<proteinExistence type="predicted"/>